<dbReference type="SUPFAM" id="SSF48371">
    <property type="entry name" value="ARM repeat"/>
    <property type="match status" value="1"/>
</dbReference>
<dbReference type="Pfam" id="PF10098">
    <property type="entry name" value="DUF2336"/>
    <property type="match status" value="1"/>
</dbReference>
<accession>V4RGP5</accession>
<protein>
    <recommendedName>
        <fullName evidence="3">DUF2336 domain-containing protein</fullName>
    </recommendedName>
</protein>
<sequence>MTERMSMLVRRFLDRLAQGSPEERAEIVRALARVYVEVELDDEQRTDIERTFLVILDDPAPRVRRALAQAIAPASRAPRSLVRALLADRPDIAEPLLRSSPLLADEDLVALVDGFDEAQRMAVAGRPHVGVPLSAALIEVSGPRCCLALLENPGAMIASSSFRRLVERHRRDGSVRNALLERDDLPPVLRQMLVDGLSEELQESPLILAYLSRDKTRRILSDARDKAAVELAGSCGEKALRQHVAALHDADRLGPTVLIRALAGGNLPLVAEALSLLADLPLRRVQALLQDPSDASLRSIWRRAGLPAFALPPFTRLLQACQRGARPGEADVEAALHLCRDAVEEGSEMVRHALSRLAHEHALMAARAGTGGYFHAA</sequence>
<comment type="caution">
    <text evidence="1">The sequence shown here is derived from an EMBL/GenBank/DDBJ whole genome shotgun (WGS) entry which is preliminary data.</text>
</comment>
<organism evidence="1 2">
    <name type="scientific">Lutibaculum baratangense AMV1</name>
    <dbReference type="NCBI Taxonomy" id="631454"/>
    <lineage>
        <taxon>Bacteria</taxon>
        <taxon>Pseudomonadati</taxon>
        <taxon>Pseudomonadota</taxon>
        <taxon>Alphaproteobacteria</taxon>
        <taxon>Hyphomicrobiales</taxon>
        <taxon>Tepidamorphaceae</taxon>
        <taxon>Lutibaculum</taxon>
    </lineage>
</organism>
<keyword evidence="2" id="KW-1185">Reference proteome</keyword>
<gene>
    <name evidence="1" type="ORF">N177_4165</name>
</gene>
<evidence type="ECO:0008006" key="3">
    <source>
        <dbReference type="Google" id="ProtNLM"/>
    </source>
</evidence>
<evidence type="ECO:0000313" key="2">
    <source>
        <dbReference type="Proteomes" id="UP000017819"/>
    </source>
</evidence>
<dbReference type="InterPro" id="IPR019285">
    <property type="entry name" value="DUF2336"/>
</dbReference>
<dbReference type="InterPro" id="IPR014598">
    <property type="entry name" value="UCP035865"/>
</dbReference>
<name>V4RGP5_9HYPH</name>
<dbReference type="eggNOG" id="COG5330">
    <property type="taxonomic scope" value="Bacteria"/>
</dbReference>
<dbReference type="PIRSF" id="PIRSF035865">
    <property type="entry name" value="UCP035865"/>
    <property type="match status" value="1"/>
</dbReference>
<dbReference type="EMBL" id="AWXZ01000044">
    <property type="protein sequence ID" value="ESR22435.1"/>
    <property type="molecule type" value="Genomic_DNA"/>
</dbReference>
<dbReference type="AlphaFoldDB" id="V4RGP5"/>
<dbReference type="InterPro" id="IPR016024">
    <property type="entry name" value="ARM-type_fold"/>
</dbReference>
<evidence type="ECO:0000313" key="1">
    <source>
        <dbReference type="EMBL" id="ESR22435.1"/>
    </source>
</evidence>
<dbReference type="STRING" id="631454.N177_4165"/>
<dbReference type="Proteomes" id="UP000017819">
    <property type="component" value="Unassembled WGS sequence"/>
</dbReference>
<dbReference type="PATRIC" id="fig|631454.5.peg.4109"/>
<reference evidence="1 2" key="1">
    <citation type="journal article" date="2014" name="Genome Announc.">
        <title>Draft Genome Sequence of Lutibaculum baratangense Strain AMV1T, Isolated from a Mud Volcano in Andamans, India.</title>
        <authorList>
            <person name="Singh A."/>
            <person name="Sreenivas A."/>
            <person name="Sathyanarayana Reddy G."/>
            <person name="Pinnaka A.K."/>
            <person name="Shivaji S."/>
        </authorList>
    </citation>
    <scope>NUCLEOTIDE SEQUENCE [LARGE SCALE GENOMIC DNA]</scope>
    <source>
        <strain evidence="1 2">AMV1</strain>
    </source>
</reference>
<proteinExistence type="predicted"/>